<dbReference type="GO" id="GO:0008168">
    <property type="term" value="F:methyltransferase activity"/>
    <property type="evidence" value="ECO:0007669"/>
    <property type="project" value="UniProtKB-KW"/>
</dbReference>
<dbReference type="PANTHER" id="PTHR43648:SF1">
    <property type="entry name" value="ELECTRON TRANSFER FLAVOPROTEIN BETA SUBUNIT LYSINE METHYLTRANSFERASE"/>
    <property type="match status" value="1"/>
</dbReference>
<dbReference type="Pfam" id="PF06325">
    <property type="entry name" value="PrmA"/>
    <property type="match status" value="1"/>
</dbReference>
<comment type="caution">
    <text evidence="3">The sequence shown here is derived from an EMBL/GenBank/DDBJ whole genome shotgun (WGS) entry which is preliminary data.</text>
</comment>
<dbReference type="InterPro" id="IPR029063">
    <property type="entry name" value="SAM-dependent_MTases_sf"/>
</dbReference>
<dbReference type="GO" id="GO:0032259">
    <property type="term" value="P:methylation"/>
    <property type="evidence" value="ECO:0007669"/>
    <property type="project" value="UniProtKB-KW"/>
</dbReference>
<dbReference type="SUPFAM" id="SSF53335">
    <property type="entry name" value="S-adenosyl-L-methionine-dependent methyltransferases"/>
    <property type="match status" value="1"/>
</dbReference>
<keyword evidence="4" id="KW-1185">Reference proteome</keyword>
<keyword evidence="2" id="KW-0808">Transferase</keyword>
<dbReference type="RefSeq" id="WP_377359852.1">
    <property type="nucleotide sequence ID" value="NZ_JBHTCM010000015.1"/>
</dbReference>
<organism evidence="3 4">
    <name type="scientific">Rhodocista pekingensis</name>
    <dbReference type="NCBI Taxonomy" id="201185"/>
    <lineage>
        <taxon>Bacteria</taxon>
        <taxon>Pseudomonadati</taxon>
        <taxon>Pseudomonadota</taxon>
        <taxon>Alphaproteobacteria</taxon>
        <taxon>Rhodospirillales</taxon>
        <taxon>Azospirillaceae</taxon>
        <taxon>Rhodocista</taxon>
    </lineage>
</organism>
<protein>
    <submittedName>
        <fullName evidence="3">Class I SAM-dependent methyltransferase</fullName>
    </submittedName>
</protein>
<dbReference type="PANTHER" id="PTHR43648">
    <property type="entry name" value="ELECTRON TRANSFER FLAVOPROTEIN BETA SUBUNIT LYSINE METHYLTRANSFERASE"/>
    <property type="match status" value="1"/>
</dbReference>
<reference evidence="4" key="1">
    <citation type="journal article" date="2019" name="Int. J. Syst. Evol. Microbiol.">
        <title>The Global Catalogue of Microorganisms (GCM) 10K type strain sequencing project: providing services to taxonomists for standard genome sequencing and annotation.</title>
        <authorList>
            <consortium name="The Broad Institute Genomics Platform"/>
            <consortium name="The Broad Institute Genome Sequencing Center for Infectious Disease"/>
            <person name="Wu L."/>
            <person name="Ma J."/>
        </authorList>
    </citation>
    <scope>NUCLEOTIDE SEQUENCE [LARGE SCALE GENOMIC DNA]</scope>
    <source>
        <strain evidence="4">CGMCC 1.16275</strain>
    </source>
</reference>
<gene>
    <name evidence="3" type="ORF">ACFQPS_14065</name>
</gene>
<name>A0ABW2KW47_9PROT</name>
<keyword evidence="1 3" id="KW-0489">Methyltransferase</keyword>
<accession>A0ABW2KW47</accession>
<evidence type="ECO:0000313" key="3">
    <source>
        <dbReference type="EMBL" id="MFC7334289.1"/>
    </source>
</evidence>
<dbReference type="Gene3D" id="3.40.50.150">
    <property type="entry name" value="Vaccinia Virus protein VP39"/>
    <property type="match status" value="1"/>
</dbReference>
<evidence type="ECO:0000313" key="4">
    <source>
        <dbReference type="Proteomes" id="UP001596456"/>
    </source>
</evidence>
<evidence type="ECO:0000256" key="2">
    <source>
        <dbReference type="ARBA" id="ARBA00022679"/>
    </source>
</evidence>
<sequence>MTIPPADRPAFIRAHTAIASPPLLPELRLHLATEITPLWLATEAWLERTGLPPPFWAFAWAGGQALARHVLDRPETVRGRRVLDFATGSGLVALAAAKAGAASVTAAEIDPFALEALALNAALNGLAVEGRCADLIGRPLPGVDVLLAGDICYERPFAERAMAWFRSLSAAGTTVLLGDPGRSYLPGEGLEAVASYAVPTTRELEDREVRETTVWRVAA</sequence>
<dbReference type="Proteomes" id="UP001596456">
    <property type="component" value="Unassembled WGS sequence"/>
</dbReference>
<evidence type="ECO:0000256" key="1">
    <source>
        <dbReference type="ARBA" id="ARBA00022603"/>
    </source>
</evidence>
<dbReference type="InterPro" id="IPR050078">
    <property type="entry name" value="Ribosomal_L11_MeTrfase_PrmA"/>
</dbReference>
<dbReference type="EMBL" id="JBHTCM010000015">
    <property type="protein sequence ID" value="MFC7334289.1"/>
    <property type="molecule type" value="Genomic_DNA"/>
</dbReference>
<proteinExistence type="predicted"/>